<dbReference type="Proteomes" id="UP000266861">
    <property type="component" value="Unassembled WGS sequence"/>
</dbReference>
<gene>
    <name evidence="1" type="ORF">Glove_65g141</name>
</gene>
<dbReference type="EMBL" id="PQFF01000062">
    <property type="protein sequence ID" value="RHZ85514.1"/>
    <property type="molecule type" value="Genomic_DNA"/>
</dbReference>
<proteinExistence type="predicted"/>
<keyword evidence="2" id="KW-1185">Reference proteome</keyword>
<comment type="caution">
    <text evidence="1">The sequence shown here is derived from an EMBL/GenBank/DDBJ whole genome shotgun (WGS) entry which is preliminary data.</text>
</comment>
<accession>A0A397JK33</accession>
<reference evidence="1 2" key="1">
    <citation type="submission" date="2018-08" db="EMBL/GenBank/DDBJ databases">
        <title>Genome and evolution of the arbuscular mycorrhizal fungus Diversispora epigaea (formerly Glomus versiforme) and its bacterial endosymbionts.</title>
        <authorList>
            <person name="Sun X."/>
            <person name="Fei Z."/>
            <person name="Harrison M."/>
        </authorList>
    </citation>
    <scope>NUCLEOTIDE SEQUENCE [LARGE SCALE GENOMIC DNA]</scope>
    <source>
        <strain evidence="1 2">IT104</strain>
    </source>
</reference>
<evidence type="ECO:0000313" key="2">
    <source>
        <dbReference type="Proteomes" id="UP000266861"/>
    </source>
</evidence>
<evidence type="ECO:0000313" key="1">
    <source>
        <dbReference type="EMBL" id="RHZ85514.1"/>
    </source>
</evidence>
<organism evidence="1 2">
    <name type="scientific">Diversispora epigaea</name>
    <dbReference type="NCBI Taxonomy" id="1348612"/>
    <lineage>
        <taxon>Eukaryota</taxon>
        <taxon>Fungi</taxon>
        <taxon>Fungi incertae sedis</taxon>
        <taxon>Mucoromycota</taxon>
        <taxon>Glomeromycotina</taxon>
        <taxon>Glomeromycetes</taxon>
        <taxon>Diversisporales</taxon>
        <taxon>Diversisporaceae</taxon>
        <taxon>Diversispora</taxon>
    </lineage>
</organism>
<dbReference type="AlphaFoldDB" id="A0A397JK33"/>
<sequence>MSDFSSLVAHQGSKCSDEEWDEYVHMGNVRDNETPSEWMDRILSRLIYFKENDLLPIGGKHLTHARRLFRYSNGTTYAPANGFAICHKCNQLVYIGKKVGGYNHGGILKHWITSCSVYVHVSFEEVKRLKQKPKSQRSADDIYVLHEYELWMKNAVRKIEHAREIGKKIRAVNIISQKWLEYMYRPEGMTAKQLALHYQLLWTVREEMRQVNNA</sequence>
<protein>
    <submittedName>
        <fullName evidence="1">Uncharacterized protein</fullName>
    </submittedName>
</protein>
<name>A0A397JK33_9GLOM</name>